<dbReference type="GO" id="GO:0000981">
    <property type="term" value="F:DNA-binding transcription factor activity, RNA polymerase II-specific"/>
    <property type="evidence" value="ECO:0007669"/>
    <property type="project" value="InterPro"/>
</dbReference>
<evidence type="ECO:0000256" key="5">
    <source>
        <dbReference type="ARBA" id="ARBA00023242"/>
    </source>
</evidence>
<keyword evidence="2" id="KW-0805">Transcription regulation</keyword>
<dbReference type="FunFam" id="3.40.1810.10:FF:000018">
    <property type="entry name" value="agamous-like MADS-box protein AGL80"/>
    <property type="match status" value="1"/>
</dbReference>
<dbReference type="GO" id="GO:0046983">
    <property type="term" value="F:protein dimerization activity"/>
    <property type="evidence" value="ECO:0007669"/>
    <property type="project" value="InterPro"/>
</dbReference>
<keyword evidence="4" id="KW-0804">Transcription</keyword>
<dbReference type="Pfam" id="PF00319">
    <property type="entry name" value="SRF-TF"/>
    <property type="match status" value="2"/>
</dbReference>
<dbReference type="InterPro" id="IPR033897">
    <property type="entry name" value="SRF-like_MADS-box"/>
</dbReference>
<dbReference type="GO" id="GO:0005634">
    <property type="term" value="C:nucleus"/>
    <property type="evidence" value="ECO:0007669"/>
    <property type="project" value="UniProtKB-SubCell"/>
</dbReference>
<dbReference type="PRINTS" id="PR00404">
    <property type="entry name" value="MADSDOMAIN"/>
</dbReference>
<proteinExistence type="predicted"/>
<evidence type="ECO:0000256" key="1">
    <source>
        <dbReference type="ARBA" id="ARBA00004123"/>
    </source>
</evidence>
<comment type="subcellular location">
    <subcellularLocation>
        <location evidence="1">Nucleus</location>
    </subcellularLocation>
</comment>
<feature type="domain" description="MADS-box" evidence="7">
    <location>
        <begin position="1"/>
        <end position="53"/>
    </location>
</feature>
<dbReference type="GO" id="GO:0045944">
    <property type="term" value="P:positive regulation of transcription by RNA polymerase II"/>
    <property type="evidence" value="ECO:0007669"/>
    <property type="project" value="InterPro"/>
</dbReference>
<accession>A0A443PPP8</accession>
<keyword evidence="6" id="KW-0175">Coiled coil</keyword>
<comment type="caution">
    <text evidence="8">The sequence shown here is derived from an EMBL/GenBank/DDBJ whole genome shotgun (WGS) entry which is preliminary data.</text>
</comment>
<dbReference type="PROSITE" id="PS50066">
    <property type="entry name" value="MADS_BOX_2"/>
    <property type="match status" value="2"/>
</dbReference>
<evidence type="ECO:0000256" key="4">
    <source>
        <dbReference type="ARBA" id="ARBA00023163"/>
    </source>
</evidence>
<dbReference type="GO" id="GO:0000987">
    <property type="term" value="F:cis-regulatory region sequence-specific DNA binding"/>
    <property type="evidence" value="ECO:0007669"/>
    <property type="project" value="InterPro"/>
</dbReference>
<evidence type="ECO:0000313" key="8">
    <source>
        <dbReference type="EMBL" id="RWR92750.1"/>
    </source>
</evidence>
<dbReference type="EMBL" id="QPKB01000009">
    <property type="protein sequence ID" value="RWR92750.1"/>
    <property type="molecule type" value="Genomic_DNA"/>
</dbReference>
<gene>
    <name evidence="8" type="ORF">CKAN_02197200</name>
</gene>
<evidence type="ECO:0000313" key="9">
    <source>
        <dbReference type="Proteomes" id="UP000283530"/>
    </source>
</evidence>
<evidence type="ECO:0000256" key="6">
    <source>
        <dbReference type="SAM" id="Coils"/>
    </source>
</evidence>
<evidence type="ECO:0000256" key="2">
    <source>
        <dbReference type="ARBA" id="ARBA00023015"/>
    </source>
</evidence>
<dbReference type="InterPro" id="IPR002100">
    <property type="entry name" value="TF_MADSbox"/>
</dbReference>
<evidence type="ECO:0000259" key="7">
    <source>
        <dbReference type="PROSITE" id="PS50066"/>
    </source>
</evidence>
<dbReference type="PANTHER" id="PTHR48019">
    <property type="entry name" value="SERUM RESPONSE FACTOR HOMOLOG"/>
    <property type="match status" value="1"/>
</dbReference>
<keyword evidence="3" id="KW-0238">DNA-binding</keyword>
<dbReference type="Proteomes" id="UP000283530">
    <property type="component" value="Unassembled WGS sequence"/>
</dbReference>
<feature type="domain" description="MADS-box" evidence="7">
    <location>
        <begin position="211"/>
        <end position="263"/>
    </location>
</feature>
<protein>
    <submittedName>
        <fullName evidence="8">Agamous-like MADS-box protein AGL80</fullName>
    </submittedName>
</protein>
<evidence type="ECO:0000256" key="3">
    <source>
        <dbReference type="ARBA" id="ARBA00023125"/>
    </source>
</evidence>
<keyword evidence="9" id="KW-1185">Reference proteome</keyword>
<dbReference type="OrthoDB" id="779403at2759"/>
<dbReference type="SMART" id="SM00432">
    <property type="entry name" value="MADS"/>
    <property type="match status" value="2"/>
</dbReference>
<dbReference type="AlphaFoldDB" id="A0A443PPP8"/>
<feature type="coiled-coil region" evidence="6">
    <location>
        <begin position="290"/>
        <end position="324"/>
    </location>
</feature>
<dbReference type="FunFam" id="3.40.1810.10:FF:000024">
    <property type="entry name" value="Agamous-like MADS-box protein AGL80"/>
    <property type="match status" value="1"/>
</dbReference>
<organism evidence="8 9">
    <name type="scientific">Cinnamomum micranthum f. kanehirae</name>
    <dbReference type="NCBI Taxonomy" id="337451"/>
    <lineage>
        <taxon>Eukaryota</taxon>
        <taxon>Viridiplantae</taxon>
        <taxon>Streptophyta</taxon>
        <taxon>Embryophyta</taxon>
        <taxon>Tracheophyta</taxon>
        <taxon>Spermatophyta</taxon>
        <taxon>Magnoliopsida</taxon>
        <taxon>Magnoliidae</taxon>
        <taxon>Laurales</taxon>
        <taxon>Lauraceae</taxon>
        <taxon>Cinnamomum</taxon>
    </lineage>
</organism>
<dbReference type="CDD" id="cd00266">
    <property type="entry name" value="MADS_SRF_like"/>
    <property type="match status" value="2"/>
</dbReference>
<dbReference type="Gene3D" id="3.40.1810.10">
    <property type="entry name" value="Transcription factor, MADS-box"/>
    <property type="match status" value="2"/>
</dbReference>
<reference evidence="8 9" key="1">
    <citation type="journal article" date="2019" name="Nat. Plants">
        <title>Stout camphor tree genome fills gaps in understanding of flowering plant genome evolution.</title>
        <authorList>
            <person name="Chaw S.M."/>
            <person name="Liu Y.C."/>
            <person name="Wu Y.W."/>
            <person name="Wang H.Y."/>
            <person name="Lin C.I."/>
            <person name="Wu C.S."/>
            <person name="Ke H.M."/>
            <person name="Chang L.Y."/>
            <person name="Hsu C.Y."/>
            <person name="Yang H.T."/>
            <person name="Sudianto E."/>
            <person name="Hsu M.H."/>
            <person name="Wu K.P."/>
            <person name="Wang L.N."/>
            <person name="Leebens-Mack J.H."/>
            <person name="Tsai I.J."/>
        </authorList>
    </citation>
    <scope>NUCLEOTIDE SEQUENCE [LARGE SCALE GENOMIC DNA]</scope>
    <source>
        <strain evidence="9">cv. Chaw 1501</strain>
        <tissue evidence="8">Young leaves</tissue>
    </source>
</reference>
<name>A0A443PPP8_9MAGN</name>
<feature type="coiled-coil region" evidence="6">
    <location>
        <begin position="87"/>
        <end position="114"/>
    </location>
</feature>
<dbReference type="SUPFAM" id="SSF55455">
    <property type="entry name" value="SRF-like"/>
    <property type="match status" value="2"/>
</dbReference>
<dbReference type="InterPro" id="IPR050142">
    <property type="entry name" value="MADS-box/MEF2_TF"/>
</dbReference>
<keyword evidence="5" id="KW-0539">Nucleus</keyword>
<sequence>MARKKVKLEWIANDSSRKATYKKRKKGLIKKVCELSTLCDVNACAVIYGPGDRHPEVWPLAGNAQHVVMRFKSLPDMEQSKKMMNQEAFFRQRMTKLKDQLKKQQRETRQLEVTMLLHQCLSGKSLQEASVNDLSELMWVIESEMKKVQERVEFNQQEKGKRMLKMKEEEEGRTTTTALEEVVAMEMEALQKQQWFMDVLNQQDHMGLLTMSRKKVKLAWIANDSSRKATYKKRKKGLMKKVSELSTLCGVNTCAVVYGPGDRQPEVWPSSVDAEDVAMRFKSLPEMEKSKKMLNQEAFLRQRMAKLKDQLKKQLRESRQLEVTMLLHQCLLGKGLQEASVDDLSDLSWLIESKMKMVQERVEFIRASTLAAPKQQMKEEGKVATTSLEEVVAMEMEMLQRQQWFMDVLNPQDHMVCGGEEMTVPFGDANPWLGGCYP</sequence>
<dbReference type="InterPro" id="IPR036879">
    <property type="entry name" value="TF_MADSbox_sf"/>
</dbReference>